<protein>
    <recommendedName>
        <fullName evidence="9">Tryptophan synthase alpha chain</fullName>
        <ecNumber evidence="9">4.2.1.20</ecNumber>
    </recommendedName>
</protein>
<evidence type="ECO:0000256" key="6">
    <source>
        <dbReference type="ARBA" id="ARBA00023141"/>
    </source>
</evidence>
<sequence>MTAVNRISRCFDELAARREKGLIAYICAGDPDLDTTVRLVEAIAAAGADLVELGIPFSDPVADGPSIQRAAARALAGGVKVAQIIAAAARIRRRTDVPLIFMTYYNPVLQYGLEEFVRDAASAGVDGLIVPDLPLEEAGALLAPAGGAGLALIPLVAPTTTPERLQAISAAARGFVYCVSVTGVTGARQEIHTDLAKFTGRVRAYTGLPLAVGFGISGPAAAARVAPCCDAVVVGSAIVDRVAAAADSDPVPAAAGLAGEIKSALVNL</sequence>
<dbReference type="AlphaFoldDB" id="A0A1B7LIL0"/>
<dbReference type="InterPro" id="IPR002028">
    <property type="entry name" value="Trp_synthase_suA"/>
</dbReference>
<comment type="function">
    <text evidence="1 9">The alpha subunit is responsible for the aldol cleavage of indoleglycerol phosphate to indole and glyceraldehyde 3-phosphate.</text>
</comment>
<comment type="similarity">
    <text evidence="9 10">Belongs to the TrpA family.</text>
</comment>
<dbReference type="GO" id="GO:0005829">
    <property type="term" value="C:cytosol"/>
    <property type="evidence" value="ECO:0007669"/>
    <property type="project" value="TreeGrafter"/>
</dbReference>
<evidence type="ECO:0000256" key="3">
    <source>
        <dbReference type="ARBA" id="ARBA00011270"/>
    </source>
</evidence>
<dbReference type="RefSeq" id="WP_066666147.1">
    <property type="nucleotide sequence ID" value="NZ_LYVF01000013.1"/>
</dbReference>
<dbReference type="OrthoDB" id="9804578at2"/>
<evidence type="ECO:0000313" key="11">
    <source>
        <dbReference type="EMBL" id="OAT86418.1"/>
    </source>
</evidence>
<keyword evidence="12" id="KW-1185">Reference proteome</keyword>
<comment type="caution">
    <text evidence="11">The sequence shown here is derived from an EMBL/GenBank/DDBJ whole genome shotgun (WGS) entry which is preliminary data.</text>
</comment>
<dbReference type="FunFam" id="3.20.20.70:FF:000037">
    <property type="entry name" value="Tryptophan synthase alpha chain"/>
    <property type="match status" value="1"/>
</dbReference>
<proteinExistence type="inferred from homology"/>
<evidence type="ECO:0000256" key="7">
    <source>
        <dbReference type="ARBA" id="ARBA00023239"/>
    </source>
</evidence>
<dbReference type="NCBIfam" id="TIGR00262">
    <property type="entry name" value="trpA"/>
    <property type="match status" value="1"/>
</dbReference>
<dbReference type="UniPathway" id="UPA00035">
    <property type="reaction ID" value="UER00044"/>
</dbReference>
<gene>
    <name evidence="9" type="primary">trpA</name>
    <name evidence="11" type="ORF">A6M21_03035</name>
</gene>
<feature type="active site" description="Proton acceptor" evidence="9">
    <location>
        <position position="63"/>
    </location>
</feature>
<evidence type="ECO:0000256" key="4">
    <source>
        <dbReference type="ARBA" id="ARBA00022605"/>
    </source>
</evidence>
<reference evidence="11 12" key="1">
    <citation type="submission" date="2016-04" db="EMBL/GenBank/DDBJ databases">
        <authorList>
            <person name="Evans L.H."/>
            <person name="Alamgir A."/>
            <person name="Owens N."/>
            <person name="Weber N.D."/>
            <person name="Virtaneva K."/>
            <person name="Barbian K."/>
            <person name="Babar A."/>
            <person name="Rosenke K."/>
        </authorList>
    </citation>
    <scope>NUCLEOTIDE SEQUENCE [LARGE SCALE GENOMIC DNA]</scope>
    <source>
        <strain evidence="11 12">LMa1</strain>
    </source>
</reference>
<dbReference type="PANTHER" id="PTHR43406:SF1">
    <property type="entry name" value="TRYPTOPHAN SYNTHASE ALPHA CHAIN, CHLOROPLASTIC"/>
    <property type="match status" value="1"/>
</dbReference>
<dbReference type="Pfam" id="PF00290">
    <property type="entry name" value="Trp_syntA"/>
    <property type="match status" value="1"/>
</dbReference>
<comment type="pathway">
    <text evidence="2 9">Amino-acid biosynthesis; L-tryptophan biosynthesis; L-tryptophan from chorismate: step 5/5.</text>
</comment>
<dbReference type="STRING" id="1838280.A6M21_03035"/>
<evidence type="ECO:0000256" key="9">
    <source>
        <dbReference type="HAMAP-Rule" id="MF_00131"/>
    </source>
</evidence>
<dbReference type="PROSITE" id="PS00167">
    <property type="entry name" value="TRP_SYNTHASE_ALPHA"/>
    <property type="match status" value="1"/>
</dbReference>
<evidence type="ECO:0000313" key="12">
    <source>
        <dbReference type="Proteomes" id="UP000078532"/>
    </source>
</evidence>
<evidence type="ECO:0000256" key="1">
    <source>
        <dbReference type="ARBA" id="ARBA00003365"/>
    </source>
</evidence>
<keyword evidence="4 9" id="KW-0028">Amino-acid biosynthesis</keyword>
<name>A0A1B7LIL0_9FIRM</name>
<keyword evidence="5 9" id="KW-0822">Tryptophan biosynthesis</keyword>
<comment type="catalytic activity">
    <reaction evidence="8 9">
        <text>(1S,2R)-1-C-(indol-3-yl)glycerol 3-phosphate + L-serine = D-glyceraldehyde 3-phosphate + L-tryptophan + H2O</text>
        <dbReference type="Rhea" id="RHEA:10532"/>
        <dbReference type="ChEBI" id="CHEBI:15377"/>
        <dbReference type="ChEBI" id="CHEBI:33384"/>
        <dbReference type="ChEBI" id="CHEBI:57912"/>
        <dbReference type="ChEBI" id="CHEBI:58866"/>
        <dbReference type="ChEBI" id="CHEBI:59776"/>
        <dbReference type="EC" id="4.2.1.20"/>
    </reaction>
</comment>
<organism evidence="11 12">
    <name type="scientific">Desulfotomaculum copahuensis</name>
    <dbReference type="NCBI Taxonomy" id="1838280"/>
    <lineage>
        <taxon>Bacteria</taxon>
        <taxon>Bacillati</taxon>
        <taxon>Bacillota</taxon>
        <taxon>Clostridia</taxon>
        <taxon>Eubacteriales</taxon>
        <taxon>Desulfotomaculaceae</taxon>
        <taxon>Desulfotomaculum</taxon>
    </lineage>
</organism>
<dbReference type="InterPro" id="IPR013785">
    <property type="entry name" value="Aldolase_TIM"/>
</dbReference>
<dbReference type="InterPro" id="IPR011060">
    <property type="entry name" value="RibuloseP-bd_barrel"/>
</dbReference>
<keyword evidence="7 9" id="KW-0456">Lyase</keyword>
<dbReference type="SUPFAM" id="SSF51366">
    <property type="entry name" value="Ribulose-phoshate binding barrel"/>
    <property type="match status" value="1"/>
</dbReference>
<keyword evidence="6 9" id="KW-0057">Aromatic amino acid biosynthesis</keyword>
<feature type="active site" description="Proton acceptor" evidence="9">
    <location>
        <position position="52"/>
    </location>
</feature>
<dbReference type="InterPro" id="IPR018204">
    <property type="entry name" value="Trp_synthase_alpha_AS"/>
</dbReference>
<evidence type="ECO:0000256" key="10">
    <source>
        <dbReference type="RuleBase" id="RU003662"/>
    </source>
</evidence>
<evidence type="ECO:0000256" key="2">
    <source>
        <dbReference type="ARBA" id="ARBA00004733"/>
    </source>
</evidence>
<dbReference type="Gene3D" id="3.20.20.70">
    <property type="entry name" value="Aldolase class I"/>
    <property type="match status" value="1"/>
</dbReference>
<evidence type="ECO:0000256" key="8">
    <source>
        <dbReference type="ARBA" id="ARBA00049047"/>
    </source>
</evidence>
<dbReference type="Proteomes" id="UP000078532">
    <property type="component" value="Unassembled WGS sequence"/>
</dbReference>
<accession>A0A1B7LIL0</accession>
<dbReference type="GO" id="GO:0004834">
    <property type="term" value="F:tryptophan synthase activity"/>
    <property type="evidence" value="ECO:0007669"/>
    <property type="project" value="UniProtKB-UniRule"/>
</dbReference>
<dbReference type="HAMAP" id="MF_00131">
    <property type="entry name" value="Trp_synth_alpha"/>
    <property type="match status" value="1"/>
</dbReference>
<evidence type="ECO:0000256" key="5">
    <source>
        <dbReference type="ARBA" id="ARBA00022822"/>
    </source>
</evidence>
<dbReference type="EC" id="4.2.1.20" evidence="9"/>
<dbReference type="CDD" id="cd04724">
    <property type="entry name" value="Tryptophan_synthase_alpha"/>
    <property type="match status" value="1"/>
</dbReference>
<dbReference type="EMBL" id="LYVF01000013">
    <property type="protein sequence ID" value="OAT86418.1"/>
    <property type="molecule type" value="Genomic_DNA"/>
</dbReference>
<comment type="subunit">
    <text evidence="3 9">Tetramer of two alpha and two beta chains.</text>
</comment>
<dbReference type="PANTHER" id="PTHR43406">
    <property type="entry name" value="TRYPTOPHAN SYNTHASE, ALPHA CHAIN"/>
    <property type="match status" value="1"/>
</dbReference>